<comment type="similarity">
    <text evidence="2">Belongs to the autoinducer-2 exporter (AI-2E) (TC 2.A.86) family.</text>
</comment>
<evidence type="ECO:0000256" key="5">
    <source>
        <dbReference type="ARBA" id="ARBA00023136"/>
    </source>
</evidence>
<evidence type="ECO:0000256" key="4">
    <source>
        <dbReference type="ARBA" id="ARBA00022989"/>
    </source>
</evidence>
<proteinExistence type="inferred from homology"/>
<protein>
    <submittedName>
        <fullName evidence="7">Sporulation integral membrane protein YtvI</fullName>
    </submittedName>
</protein>
<dbReference type="PANTHER" id="PTHR21716:SF68">
    <property type="entry name" value="TRANSPORT PROTEIN YTVI-RELATED"/>
    <property type="match status" value="1"/>
</dbReference>
<keyword evidence="5 6" id="KW-0472">Membrane</keyword>
<dbReference type="GO" id="GO:0055085">
    <property type="term" value="P:transmembrane transport"/>
    <property type="evidence" value="ECO:0007669"/>
    <property type="project" value="TreeGrafter"/>
</dbReference>
<keyword evidence="3 6" id="KW-0812">Transmembrane</keyword>
<comment type="subcellular location">
    <subcellularLocation>
        <location evidence="1">Membrane</location>
        <topology evidence="1">Multi-pass membrane protein</topology>
    </subcellularLocation>
</comment>
<dbReference type="Pfam" id="PF01594">
    <property type="entry name" value="AI-2E_transport"/>
    <property type="match status" value="1"/>
</dbReference>
<evidence type="ECO:0000256" key="1">
    <source>
        <dbReference type="ARBA" id="ARBA00004141"/>
    </source>
</evidence>
<dbReference type="InterPro" id="IPR014227">
    <property type="entry name" value="YtvI-like"/>
</dbReference>
<dbReference type="Proteomes" id="UP000184251">
    <property type="component" value="Unassembled WGS sequence"/>
</dbReference>
<dbReference type="RefSeq" id="WP_159432046.1">
    <property type="nucleotide sequence ID" value="NZ_FQTU01000001.1"/>
</dbReference>
<accession>A0A1M4SBT6</accession>
<dbReference type="PANTHER" id="PTHR21716">
    <property type="entry name" value="TRANSMEMBRANE PROTEIN"/>
    <property type="match status" value="1"/>
</dbReference>
<dbReference type="STRING" id="1120975.SAMN02746064_00201"/>
<feature type="transmembrane region" description="Helical" evidence="6">
    <location>
        <begin position="316"/>
        <end position="338"/>
    </location>
</feature>
<keyword evidence="4 6" id="KW-1133">Transmembrane helix</keyword>
<feature type="transmembrane region" description="Helical" evidence="6">
    <location>
        <begin position="214"/>
        <end position="236"/>
    </location>
</feature>
<feature type="transmembrane region" description="Helical" evidence="6">
    <location>
        <begin position="242"/>
        <end position="264"/>
    </location>
</feature>
<organism evidence="7 8">
    <name type="scientific">Alkalibacter saccharofermentans DSM 14828</name>
    <dbReference type="NCBI Taxonomy" id="1120975"/>
    <lineage>
        <taxon>Bacteria</taxon>
        <taxon>Bacillati</taxon>
        <taxon>Bacillota</taxon>
        <taxon>Clostridia</taxon>
        <taxon>Eubacteriales</taxon>
        <taxon>Eubacteriaceae</taxon>
        <taxon>Alkalibacter</taxon>
    </lineage>
</organism>
<dbReference type="AlphaFoldDB" id="A0A1M4SBT6"/>
<feature type="transmembrane region" description="Helical" evidence="6">
    <location>
        <begin position="276"/>
        <end position="296"/>
    </location>
</feature>
<dbReference type="EMBL" id="FQTU01000001">
    <property type="protein sequence ID" value="SHE29703.1"/>
    <property type="molecule type" value="Genomic_DNA"/>
</dbReference>
<reference evidence="7 8" key="1">
    <citation type="submission" date="2016-11" db="EMBL/GenBank/DDBJ databases">
        <authorList>
            <person name="Jaros S."/>
            <person name="Januszkiewicz K."/>
            <person name="Wedrychowicz H."/>
        </authorList>
    </citation>
    <scope>NUCLEOTIDE SEQUENCE [LARGE SCALE GENOMIC DNA]</scope>
    <source>
        <strain evidence="7 8">DSM 14828</strain>
    </source>
</reference>
<dbReference type="NCBIfam" id="TIGR02872">
    <property type="entry name" value="spore_ytvI"/>
    <property type="match status" value="1"/>
</dbReference>
<keyword evidence="8" id="KW-1185">Reference proteome</keyword>
<dbReference type="GO" id="GO:0016020">
    <property type="term" value="C:membrane"/>
    <property type="evidence" value="ECO:0007669"/>
    <property type="project" value="UniProtKB-SubCell"/>
</dbReference>
<feature type="transmembrane region" description="Helical" evidence="6">
    <location>
        <begin position="10"/>
        <end position="28"/>
    </location>
</feature>
<dbReference type="InterPro" id="IPR002549">
    <property type="entry name" value="AI-2E-like"/>
</dbReference>
<gene>
    <name evidence="7" type="ORF">SAMN02746064_00201</name>
</gene>
<evidence type="ECO:0000256" key="2">
    <source>
        <dbReference type="ARBA" id="ARBA00009773"/>
    </source>
</evidence>
<feature type="transmembrane region" description="Helical" evidence="6">
    <location>
        <begin position="158"/>
        <end position="177"/>
    </location>
</feature>
<evidence type="ECO:0000256" key="6">
    <source>
        <dbReference type="SAM" id="Phobius"/>
    </source>
</evidence>
<evidence type="ECO:0000313" key="7">
    <source>
        <dbReference type="EMBL" id="SHE29703.1"/>
    </source>
</evidence>
<sequence length="361" mass="40049">MNVHFDKKKVIRFFINLAAIIGGTWLVFKTFQYIAPFIFAALLAFLIEPIVGFLIRKKIPRKIASFVAVIFLLGVLSFVATFIVLRIVSEARDLFEVIPGLFNEVYLKVMEISEGSNNLFAGLPDEVAAILRDVLEGIIASAGEIINDLVRRVLNTAISIPSAVIFLFVMILSTYFISSDRDKITNFIHKQAPQIWINRFEDIKISILNSVVRLLRAYMIIMSITFTELLIGFTIIGVQYGLALAAIIAVVDILPVIGTGGFLIPWSIISFINDDFKTGISLLVLYGIVMIVRQLIEPKIVGSQIGVHPVLTLGAMFVGIKTLGGIGIIMGPIIFLILKSVVQVVFRHQSLKELLLSEDKK</sequence>
<name>A0A1M4SBT6_9FIRM</name>
<dbReference type="OrthoDB" id="9774361at2"/>
<evidence type="ECO:0000256" key="3">
    <source>
        <dbReference type="ARBA" id="ARBA00022692"/>
    </source>
</evidence>
<evidence type="ECO:0000313" key="8">
    <source>
        <dbReference type="Proteomes" id="UP000184251"/>
    </source>
</evidence>
<feature type="transmembrane region" description="Helical" evidence="6">
    <location>
        <begin position="34"/>
        <end position="54"/>
    </location>
</feature>
<feature type="transmembrane region" description="Helical" evidence="6">
    <location>
        <begin position="66"/>
        <end position="88"/>
    </location>
</feature>